<dbReference type="STRING" id="257309.DIP1975"/>
<organism evidence="1 2">
    <name type="scientific">Corynebacterium diphtheriae (strain ATCC 700971 / NCTC 13129 / Biotype gravis)</name>
    <dbReference type="NCBI Taxonomy" id="257309"/>
    <lineage>
        <taxon>Bacteria</taxon>
        <taxon>Bacillati</taxon>
        <taxon>Actinomycetota</taxon>
        <taxon>Actinomycetes</taxon>
        <taxon>Mycobacteriales</taxon>
        <taxon>Corynebacteriaceae</taxon>
        <taxon>Corynebacterium</taxon>
    </lineage>
</organism>
<evidence type="ECO:0000313" key="2">
    <source>
        <dbReference type="Proteomes" id="UP000002198"/>
    </source>
</evidence>
<dbReference type="Proteomes" id="UP000002198">
    <property type="component" value="Chromosome"/>
</dbReference>
<proteinExistence type="predicted"/>
<name>Q6NFB9_CORDI</name>
<evidence type="ECO:0000313" key="1">
    <source>
        <dbReference type="EMBL" id="CAE50506.1"/>
    </source>
</evidence>
<dbReference type="AlphaFoldDB" id="Q6NFB9"/>
<dbReference type="HOGENOM" id="CLU_1364268_0_0_11"/>
<dbReference type="KEGG" id="cdi:DIP1975"/>
<gene>
    <name evidence="1" type="ordered locus">DIP1975</name>
</gene>
<dbReference type="EMBL" id="BX248359">
    <property type="protein sequence ID" value="CAE50506.1"/>
    <property type="molecule type" value="Genomic_DNA"/>
</dbReference>
<sequence>MAVVSVLATDLAVVLAGFQNWGGDGGVESNVAGVEGEDNVLAAANCQALVLNRSDHVGDATGLWLGQSRHLGFDAADDGAVASKLGVAVDGRLGAVDSNALQDVLFVAVVLVDGGELHTCLALFGEADGHVAQCDGAVGVIDLRAVDSRYLIGGLGDLASAARCESKRRSCCNRDHCATASGGLQGLHVYVLHKVRLLVD</sequence>
<protein>
    <submittedName>
        <fullName evidence="1">Uncharacterized protein</fullName>
    </submittedName>
</protein>
<accession>Q6NFB9</accession>
<keyword evidence="2" id="KW-1185">Reference proteome</keyword>
<reference evidence="1 2" key="1">
    <citation type="journal article" date="2003" name="Nucleic Acids Res.">
        <title>The complete genome sequence and analysis of Corynebacterium diphtheriae NCTC13129.</title>
        <authorList>
            <person name="Cerdeno-Tarraga A.M."/>
            <person name="Efstratiou A."/>
            <person name="Dover L.G."/>
            <person name="Holden M.T.G."/>
            <person name="Pallen M."/>
            <person name="Bentley S.D."/>
            <person name="Besra G.S."/>
            <person name="Churcher C."/>
            <person name="James K.D."/>
            <person name="De Zoysa A."/>
            <person name="Chillingworth T."/>
            <person name="Cronin A."/>
            <person name="Dowd L."/>
            <person name="Feltwell T."/>
            <person name="Hamlin N."/>
            <person name="Holroyd S."/>
            <person name="Jagels K."/>
            <person name="Moule S."/>
            <person name="Quail M.A."/>
            <person name="Rabbinowitsch E."/>
            <person name="Rutherford K."/>
            <person name="Thomson N.R."/>
            <person name="Unwin L."/>
            <person name="Whitehead S."/>
            <person name="Barrell B.G.Parkhill.J."/>
        </authorList>
    </citation>
    <scope>NUCLEOTIDE SEQUENCE [LARGE SCALE GENOMIC DNA]</scope>
    <source>
        <strain evidence="2">ATCC 700971 / NCTC 13129 / Biotype gravis</strain>
    </source>
</reference>